<dbReference type="RefSeq" id="WP_139715519.1">
    <property type="nucleotide sequence ID" value="NZ_CP040871.1"/>
</dbReference>
<accession>A0A5B7ZPR0</accession>
<keyword evidence="1" id="KW-1133">Transmembrane helix</keyword>
<dbReference type="InterPro" id="IPR019734">
    <property type="entry name" value="TPR_rpt"/>
</dbReference>
<gene>
    <name evidence="2" type="ORF">FHQ07_04110</name>
</gene>
<dbReference type="Pfam" id="PF13181">
    <property type="entry name" value="TPR_8"/>
    <property type="match status" value="1"/>
</dbReference>
<name>A0A5B7ZPR0_9GAMM</name>
<dbReference type="SMART" id="SM00028">
    <property type="entry name" value="TPR"/>
    <property type="match status" value="4"/>
</dbReference>
<organism evidence="2 3">
    <name type="scientific">Thermomonas aquatica</name>
    <dbReference type="NCBI Taxonomy" id="2202149"/>
    <lineage>
        <taxon>Bacteria</taxon>
        <taxon>Pseudomonadati</taxon>
        <taxon>Pseudomonadota</taxon>
        <taxon>Gammaproteobacteria</taxon>
        <taxon>Lysobacterales</taxon>
        <taxon>Lysobacteraceae</taxon>
        <taxon>Thermomonas</taxon>
    </lineage>
</organism>
<dbReference type="Proteomes" id="UP000308149">
    <property type="component" value="Chromosome"/>
</dbReference>
<keyword evidence="1" id="KW-0812">Transmembrane</keyword>
<dbReference type="Gene3D" id="3.40.50.10610">
    <property type="entry name" value="ABC-type transport auxiliary lipoprotein component"/>
    <property type="match status" value="1"/>
</dbReference>
<feature type="transmembrane region" description="Helical" evidence="1">
    <location>
        <begin position="40"/>
        <end position="58"/>
    </location>
</feature>
<protein>
    <submittedName>
        <fullName evidence="2">Uncharacterized protein</fullName>
    </submittedName>
</protein>
<dbReference type="PANTHER" id="PTHR12558">
    <property type="entry name" value="CELL DIVISION CYCLE 16,23,27"/>
    <property type="match status" value="1"/>
</dbReference>
<dbReference type="Gene3D" id="1.25.40.10">
    <property type="entry name" value="Tetratricopeptide repeat domain"/>
    <property type="match status" value="2"/>
</dbReference>
<keyword evidence="1" id="KW-0472">Membrane</keyword>
<evidence type="ECO:0000256" key="1">
    <source>
        <dbReference type="SAM" id="Phobius"/>
    </source>
</evidence>
<dbReference type="SUPFAM" id="SSF48452">
    <property type="entry name" value="TPR-like"/>
    <property type="match status" value="1"/>
</dbReference>
<dbReference type="PANTHER" id="PTHR12558:SF33">
    <property type="entry name" value="BLL7664 PROTEIN"/>
    <property type="match status" value="1"/>
</dbReference>
<sequence>MRRNVIRMAGLYLVSAWLVVQVGATLLPIFDAPPWTMKALVITLAVAFFPSLALAWVFKLTPQGLQRDHSDPSPGSVAPHTARKLDRAIIAVLALALGYFAFDKFVLSPRREAALVAETTRAAESRAANRPVARGNSIAVLPLVNASGDASQQFFSDGLSENLIDALSGFEGLRVIGRTSSFRFRDSKEDARSIGAKLGVAYLLAGSVQRADDMVRIRAEVVHAEDGSALWTKQYDRPYRDLFALQDELTRSIAAALSAKLLSGNFTRRNDRPPSGDLEAYAAFMQGNFYEDRGAEGDMRLAIGHLQRATQLDPKYALAWATLSRYWTTLAALGLSGEQARDAYDEARRAGDIAMQLAPDLGDVHVARGWLLENQLDWRGATAAYRRGLELAPENLQTKFSMASMLALQGQLAEATKLSGEAIRNDPMSPNWWNWYSAYLSALGRLDEAEAAIRKSIELRPQGSSAWAQLAIIEIQRGDAKAALAAAQREQEGVWRDIARAMALQIGTDRAAADAALRELIERHGGVAAFQIAQVQALRRDDKAVFEWLERARATQDPGIGNTLIDPLLMRYKHDPRMAAFCLQVGLPPPTESQAKGI</sequence>
<dbReference type="EMBL" id="CP040871">
    <property type="protein sequence ID" value="QDA56553.1"/>
    <property type="molecule type" value="Genomic_DNA"/>
</dbReference>
<proteinExistence type="predicted"/>
<keyword evidence="3" id="KW-1185">Reference proteome</keyword>
<dbReference type="InterPro" id="IPR011990">
    <property type="entry name" value="TPR-like_helical_dom_sf"/>
</dbReference>
<evidence type="ECO:0000313" key="3">
    <source>
        <dbReference type="Proteomes" id="UP000308149"/>
    </source>
</evidence>
<dbReference type="KEGG" id="thes:FHQ07_04110"/>
<feature type="transmembrane region" description="Helical" evidence="1">
    <location>
        <begin position="85"/>
        <end position="102"/>
    </location>
</feature>
<dbReference type="OrthoDB" id="1971692at2"/>
<evidence type="ECO:0000313" key="2">
    <source>
        <dbReference type="EMBL" id="QDA56553.1"/>
    </source>
</evidence>
<dbReference type="AlphaFoldDB" id="A0A5B7ZPR0"/>
<reference evidence="2 3" key="1">
    <citation type="submission" date="2019-06" db="EMBL/GenBank/DDBJ databases">
        <title>Thermomonas aquatica sp. nov., isolated from an industrial wastewater treatment plant.</title>
        <authorList>
            <person name="Jeon J.H."/>
            <person name="Park D.-S."/>
        </authorList>
    </citation>
    <scope>NUCLEOTIDE SEQUENCE [LARGE SCALE GENOMIC DNA]</scope>
    <source>
        <strain evidence="2 3">SY21</strain>
    </source>
</reference>